<dbReference type="AlphaFoldDB" id="A0A3B1C5X5"/>
<evidence type="ECO:0008006" key="2">
    <source>
        <dbReference type="Google" id="ProtNLM"/>
    </source>
</evidence>
<organism evidence="1">
    <name type="scientific">hydrothermal vent metagenome</name>
    <dbReference type="NCBI Taxonomy" id="652676"/>
    <lineage>
        <taxon>unclassified sequences</taxon>
        <taxon>metagenomes</taxon>
        <taxon>ecological metagenomes</taxon>
    </lineage>
</organism>
<protein>
    <recommendedName>
        <fullName evidence="2">Transcriptional activator of maltose regulon, MalT</fullName>
    </recommendedName>
</protein>
<dbReference type="EMBL" id="UOGD01000132">
    <property type="protein sequence ID" value="VAX19258.1"/>
    <property type="molecule type" value="Genomic_DNA"/>
</dbReference>
<sequence>MNTKFEILQTKLFRSNLPLDFMLCPQLISILEEHHGVPFCLVSAPAGYGKSITLSSWLEQCGQKTAWYSIDENDNDLISFVSYFITIINYGMLKF</sequence>
<evidence type="ECO:0000313" key="1">
    <source>
        <dbReference type="EMBL" id="VAX19258.1"/>
    </source>
</evidence>
<reference evidence="1" key="1">
    <citation type="submission" date="2018-06" db="EMBL/GenBank/DDBJ databases">
        <authorList>
            <person name="Zhirakovskaya E."/>
        </authorList>
    </citation>
    <scope>NUCLEOTIDE SEQUENCE</scope>
</reference>
<proteinExistence type="predicted"/>
<name>A0A3B1C5X5_9ZZZZ</name>
<gene>
    <name evidence="1" type="ORF">MNBD_IGNAVI01-1707</name>
</gene>
<accession>A0A3B1C5X5</accession>